<dbReference type="SMART" id="SM00062">
    <property type="entry name" value="PBPb"/>
    <property type="match status" value="1"/>
</dbReference>
<evidence type="ECO:0000313" key="5">
    <source>
        <dbReference type="Proteomes" id="UP000006023"/>
    </source>
</evidence>
<dbReference type="InterPro" id="IPR001638">
    <property type="entry name" value="Solute-binding_3/MltF_N"/>
</dbReference>
<dbReference type="Proteomes" id="UP000006023">
    <property type="component" value="Unassembled WGS sequence"/>
</dbReference>
<dbReference type="eggNOG" id="COG0834">
    <property type="taxonomic scope" value="Bacteria"/>
</dbReference>
<dbReference type="EMBL" id="BAED01000003">
    <property type="protein sequence ID" value="GAB03585.1"/>
    <property type="molecule type" value="Genomic_DNA"/>
</dbReference>
<keyword evidence="5" id="KW-1185">Reference proteome</keyword>
<dbReference type="Pfam" id="PF00497">
    <property type="entry name" value="SBP_bac_3"/>
    <property type="match status" value="1"/>
</dbReference>
<accession>G7GJ10</accession>
<reference evidence="4 5" key="1">
    <citation type="submission" date="2011-11" db="EMBL/GenBank/DDBJ databases">
        <title>Whole genome shotgun sequence of Gordonia amarae NBRC 15530.</title>
        <authorList>
            <person name="Takarada H."/>
            <person name="Hosoyama A."/>
            <person name="Tsuchikane K."/>
            <person name="Katsumata H."/>
            <person name="Yamazaki S."/>
            <person name="Fujita N."/>
        </authorList>
    </citation>
    <scope>NUCLEOTIDE SEQUENCE [LARGE SCALE GENOMIC DNA]</scope>
    <source>
        <strain evidence="4 5">NBRC 15530</strain>
    </source>
</reference>
<dbReference type="STRING" id="1075090.GOAMR_03_00950"/>
<name>G7GJ10_9ACTN</name>
<comment type="caution">
    <text evidence="4">The sequence shown here is derived from an EMBL/GenBank/DDBJ whole genome shotgun (WGS) entry which is preliminary data.</text>
</comment>
<evidence type="ECO:0000259" key="3">
    <source>
        <dbReference type="SMART" id="SM00062"/>
    </source>
</evidence>
<dbReference type="Gene3D" id="3.40.190.10">
    <property type="entry name" value="Periplasmic binding protein-like II"/>
    <property type="match status" value="2"/>
</dbReference>
<evidence type="ECO:0000256" key="2">
    <source>
        <dbReference type="SAM" id="SignalP"/>
    </source>
</evidence>
<evidence type="ECO:0000256" key="1">
    <source>
        <dbReference type="ARBA" id="ARBA00022729"/>
    </source>
</evidence>
<dbReference type="RefSeq" id="WP_005181293.1">
    <property type="nucleotide sequence ID" value="NZ_BAED01000003.1"/>
</dbReference>
<dbReference type="PROSITE" id="PS51257">
    <property type="entry name" value="PROKAR_LIPOPROTEIN"/>
    <property type="match status" value="1"/>
</dbReference>
<proteinExistence type="predicted"/>
<evidence type="ECO:0000313" key="4">
    <source>
        <dbReference type="EMBL" id="GAB03585.1"/>
    </source>
</evidence>
<dbReference type="SUPFAM" id="SSF53850">
    <property type="entry name" value="Periplasmic binding protein-like II"/>
    <property type="match status" value="1"/>
</dbReference>
<feature type="domain" description="Solute-binding protein family 3/N-terminal" evidence="3">
    <location>
        <begin position="62"/>
        <end position="291"/>
    </location>
</feature>
<sequence length="313" mass="32715">MTSHPRTGAHRALRYCAALAAAAGLLAGCSSSEEDGSTPAAPAVVDQAARALLPKAIADAGTVKIGLGAQFPPFSYHPESGKGYAGYEPDLMDAIMDRLGLKPEYIDVKSVGEAVPTIQSGRISVAALGITDNAERQEHVIFVDNLIGRNGAVFPAAAEGKYKQFTDMCGLKVAAVIGSVSVTIVETENAECTTLGKPPMTLVQFKDNAATLLAVRSGRADAAMQTYPGAGYQVKQNPGAFWALPINDGMNARFPNGIAVDRRQPELAKAIAAALQGLVADGTYAKILTDNDVDPELNGITEVHTDWATNGFS</sequence>
<dbReference type="PANTHER" id="PTHR35936">
    <property type="entry name" value="MEMBRANE-BOUND LYTIC MUREIN TRANSGLYCOSYLASE F"/>
    <property type="match status" value="1"/>
</dbReference>
<dbReference type="PANTHER" id="PTHR35936:SF17">
    <property type="entry name" value="ARGININE-BINDING EXTRACELLULAR PROTEIN ARTP"/>
    <property type="match status" value="1"/>
</dbReference>
<keyword evidence="1 2" id="KW-0732">Signal</keyword>
<gene>
    <name evidence="4" type="ORF">GOAMR_03_00950</name>
</gene>
<protein>
    <submittedName>
        <fullName evidence="4">Putative amino acid ABC transporter substrate binding protein</fullName>
    </submittedName>
</protein>
<dbReference type="AlphaFoldDB" id="G7GJ10"/>
<feature type="chain" id="PRO_5003494875" evidence="2">
    <location>
        <begin position="33"/>
        <end position="313"/>
    </location>
</feature>
<feature type="signal peptide" evidence="2">
    <location>
        <begin position="1"/>
        <end position="32"/>
    </location>
</feature>
<organism evidence="4 5">
    <name type="scientific">Gordonia amarae NBRC 15530</name>
    <dbReference type="NCBI Taxonomy" id="1075090"/>
    <lineage>
        <taxon>Bacteria</taxon>
        <taxon>Bacillati</taxon>
        <taxon>Actinomycetota</taxon>
        <taxon>Actinomycetes</taxon>
        <taxon>Mycobacteriales</taxon>
        <taxon>Gordoniaceae</taxon>
        <taxon>Gordonia</taxon>
    </lineage>
</organism>
<dbReference type="CDD" id="cd01004">
    <property type="entry name" value="PBP2_MidA_like"/>
    <property type="match status" value="1"/>
</dbReference>